<dbReference type="InterPro" id="IPR023614">
    <property type="entry name" value="Porin_dom_sf"/>
</dbReference>
<keyword evidence="4" id="KW-1134">Transmembrane beta strand</keyword>
<dbReference type="GO" id="GO:0046930">
    <property type="term" value="C:pore complex"/>
    <property type="evidence" value="ECO:0007669"/>
    <property type="project" value="UniProtKB-KW"/>
</dbReference>
<comment type="subcellular location">
    <subcellularLocation>
        <location evidence="1">Cell outer membrane</location>
        <topology evidence="1">Multi-pass membrane protein</topology>
    </subcellularLocation>
</comment>
<feature type="signal peptide" evidence="11">
    <location>
        <begin position="1"/>
        <end position="20"/>
    </location>
</feature>
<dbReference type="CDD" id="cd00342">
    <property type="entry name" value="gram_neg_porins"/>
    <property type="match status" value="1"/>
</dbReference>
<keyword evidence="10" id="KW-0998">Cell outer membrane</keyword>
<dbReference type="SUPFAM" id="SSF56935">
    <property type="entry name" value="Porins"/>
    <property type="match status" value="1"/>
</dbReference>
<dbReference type="RefSeq" id="WP_175108223.1">
    <property type="nucleotide sequence ID" value="NZ_CADIKM010000075.1"/>
</dbReference>
<evidence type="ECO:0000313" key="14">
    <source>
        <dbReference type="Proteomes" id="UP000494115"/>
    </source>
</evidence>
<evidence type="ECO:0000256" key="3">
    <source>
        <dbReference type="ARBA" id="ARBA00022448"/>
    </source>
</evidence>
<evidence type="ECO:0000256" key="11">
    <source>
        <dbReference type="SAM" id="SignalP"/>
    </source>
</evidence>
<dbReference type="Proteomes" id="UP000494115">
    <property type="component" value="Unassembled WGS sequence"/>
</dbReference>
<evidence type="ECO:0000259" key="12">
    <source>
        <dbReference type="Pfam" id="PF13609"/>
    </source>
</evidence>
<evidence type="ECO:0000256" key="9">
    <source>
        <dbReference type="ARBA" id="ARBA00023136"/>
    </source>
</evidence>
<keyword evidence="6 11" id="KW-0732">Signal</keyword>
<dbReference type="EMBL" id="CADIKM010000075">
    <property type="protein sequence ID" value="CAB3805678.1"/>
    <property type="molecule type" value="Genomic_DNA"/>
</dbReference>
<reference evidence="13 14" key="1">
    <citation type="submission" date="2020-04" db="EMBL/GenBank/DDBJ databases">
        <authorList>
            <person name="De Canck E."/>
        </authorList>
    </citation>
    <scope>NUCLEOTIDE SEQUENCE [LARGE SCALE GENOMIC DNA]</scope>
    <source>
        <strain evidence="13 14">LMG 28138</strain>
    </source>
</reference>
<evidence type="ECO:0000256" key="10">
    <source>
        <dbReference type="ARBA" id="ARBA00023237"/>
    </source>
</evidence>
<sequence length="424" mass="44769">MKWRLIPGAILALLAGVAHADDLSGNSVELYGILDVAIGTVEHSANGSGLEAITIDPVRVAVANYHRVTGVFNGGLSDSRWGIRGTEDLGGGLHSFFDLESGFSLQSGSINNAAAAIAGTNNTTTGASALDGQLFNRGAYVGLRDDKYGSISFGRSTTLGYDTLMSYDPLSFAQLFSPFGYSGSFSAGGITEGSRTDNNVKYTNKIGDFKVGLSYGFGNVAGNLRAGSSFGADLGYEAHSLSVDAGYYYARDIVHSGALVGANPVGSPLIGSYVGTLTLNNDEDAYLVGKYSFGALTLKGGYERYELKPPSDPTVAGAPTNYYGFDGTLVNTLYATKTNVYFFGGDYKVTPALDVVAGFYDTQLLQSAHVAGGNQLEYSLLVDYNLSHRTDVYVGYMFSKFNGAEFVGYEPTNYVAAAGIRTTF</sequence>
<evidence type="ECO:0000256" key="2">
    <source>
        <dbReference type="ARBA" id="ARBA00011233"/>
    </source>
</evidence>
<dbReference type="Pfam" id="PF13609">
    <property type="entry name" value="Porin_4"/>
    <property type="match status" value="1"/>
</dbReference>
<feature type="chain" id="PRO_5028828047" evidence="11">
    <location>
        <begin position="21"/>
        <end position="424"/>
    </location>
</feature>
<feature type="domain" description="Porin" evidence="12">
    <location>
        <begin position="9"/>
        <end position="403"/>
    </location>
</feature>
<evidence type="ECO:0000256" key="5">
    <source>
        <dbReference type="ARBA" id="ARBA00022692"/>
    </source>
</evidence>
<keyword evidence="5" id="KW-0812">Transmembrane</keyword>
<dbReference type="AlphaFoldDB" id="A0A6S7C0W4"/>
<evidence type="ECO:0000256" key="7">
    <source>
        <dbReference type="ARBA" id="ARBA00023065"/>
    </source>
</evidence>
<dbReference type="PANTHER" id="PTHR34501:SF9">
    <property type="entry name" value="MAJOR OUTER MEMBRANE PROTEIN P.IA"/>
    <property type="match status" value="1"/>
</dbReference>
<dbReference type="GO" id="GO:0006811">
    <property type="term" value="P:monoatomic ion transport"/>
    <property type="evidence" value="ECO:0007669"/>
    <property type="project" value="UniProtKB-KW"/>
</dbReference>
<comment type="subunit">
    <text evidence="2">Homotrimer.</text>
</comment>
<keyword evidence="14" id="KW-1185">Reference proteome</keyword>
<dbReference type="InterPro" id="IPR050298">
    <property type="entry name" value="Gram-neg_bact_OMP"/>
</dbReference>
<accession>A0A6S7C0W4</accession>
<evidence type="ECO:0000256" key="4">
    <source>
        <dbReference type="ARBA" id="ARBA00022452"/>
    </source>
</evidence>
<dbReference type="GO" id="GO:0015288">
    <property type="term" value="F:porin activity"/>
    <property type="evidence" value="ECO:0007669"/>
    <property type="project" value="UniProtKB-KW"/>
</dbReference>
<protein>
    <submittedName>
        <fullName evidence="13">Outer membrane porin protein</fullName>
    </submittedName>
</protein>
<name>A0A6S7C0W4_9BURK</name>
<organism evidence="13 14">
    <name type="scientific">Pararobbsia alpina</name>
    <dbReference type="NCBI Taxonomy" id="621374"/>
    <lineage>
        <taxon>Bacteria</taxon>
        <taxon>Pseudomonadati</taxon>
        <taxon>Pseudomonadota</taxon>
        <taxon>Betaproteobacteria</taxon>
        <taxon>Burkholderiales</taxon>
        <taxon>Burkholderiaceae</taxon>
        <taxon>Pararobbsia</taxon>
    </lineage>
</organism>
<keyword evidence="7" id="KW-0406">Ion transport</keyword>
<dbReference type="Gene3D" id="2.40.160.10">
    <property type="entry name" value="Porin"/>
    <property type="match status" value="1"/>
</dbReference>
<dbReference type="InterPro" id="IPR033900">
    <property type="entry name" value="Gram_neg_porin_domain"/>
</dbReference>
<keyword evidence="9" id="KW-0472">Membrane</keyword>
<keyword evidence="8" id="KW-0626">Porin</keyword>
<dbReference type="GO" id="GO:0009279">
    <property type="term" value="C:cell outer membrane"/>
    <property type="evidence" value="ECO:0007669"/>
    <property type="project" value="UniProtKB-SubCell"/>
</dbReference>
<gene>
    <name evidence="13" type="ORF">LMG28138_05703</name>
</gene>
<evidence type="ECO:0000256" key="6">
    <source>
        <dbReference type="ARBA" id="ARBA00022729"/>
    </source>
</evidence>
<dbReference type="PANTHER" id="PTHR34501">
    <property type="entry name" value="PROTEIN YDDL-RELATED"/>
    <property type="match status" value="1"/>
</dbReference>
<proteinExistence type="predicted"/>
<evidence type="ECO:0000256" key="8">
    <source>
        <dbReference type="ARBA" id="ARBA00023114"/>
    </source>
</evidence>
<evidence type="ECO:0000313" key="13">
    <source>
        <dbReference type="EMBL" id="CAB3805678.1"/>
    </source>
</evidence>
<keyword evidence="3" id="KW-0813">Transport</keyword>
<evidence type="ECO:0000256" key="1">
    <source>
        <dbReference type="ARBA" id="ARBA00004571"/>
    </source>
</evidence>